<proteinExistence type="predicted"/>
<organism evidence="4 5">
    <name type="scientific">Streptomyces hebeiensis</name>
    <dbReference type="NCBI Taxonomy" id="229486"/>
    <lineage>
        <taxon>Bacteria</taxon>
        <taxon>Bacillati</taxon>
        <taxon>Actinomycetota</taxon>
        <taxon>Actinomycetes</taxon>
        <taxon>Kitasatosporales</taxon>
        <taxon>Streptomycetaceae</taxon>
        <taxon>Streptomyces</taxon>
    </lineage>
</organism>
<accession>A0ABN1UP38</accession>
<dbReference type="InterPro" id="IPR012816">
    <property type="entry name" value="NADAR"/>
</dbReference>
<feature type="domain" description="NADAR" evidence="3">
    <location>
        <begin position="40"/>
        <end position="199"/>
    </location>
</feature>
<name>A0ABN1UP38_9ACTN</name>
<sequence>MSENTGDSVPDTEDGTAGAVRTTAALVEAAARGKRIKYLFFWGHRPRPDGTPGPGCLSQWWPSPFTVDGVTYPTAEHWMMAAKARLFKDEGAERSAIEAGNPALAKRAGRLVRGFDESVWERERYGIVVAGSVHKFGHHPELRSFLLATGDRILVEASPTDRVWGIGLAADDERARDPARWRGLNLLGFALMEARERLRSED</sequence>
<comment type="caution">
    <text evidence="4">The sequence shown here is derived from an EMBL/GenBank/DDBJ whole genome shotgun (WGS) entry which is preliminary data.</text>
</comment>
<comment type="catalytic activity">
    <reaction evidence="2">
        <text>2,5-diamino-6-hydroxy-4-(5-phosphoribosylamino)-pyrimidine + H2O = 2,5,6-triamino-4-hydroxypyrimidine + D-ribose 5-phosphate</text>
        <dbReference type="Rhea" id="RHEA:23436"/>
        <dbReference type="ChEBI" id="CHEBI:15377"/>
        <dbReference type="ChEBI" id="CHEBI:58614"/>
        <dbReference type="ChEBI" id="CHEBI:78346"/>
        <dbReference type="ChEBI" id="CHEBI:137796"/>
    </reaction>
</comment>
<dbReference type="Proteomes" id="UP001501371">
    <property type="component" value="Unassembled WGS sequence"/>
</dbReference>
<dbReference type="RefSeq" id="WP_344271300.1">
    <property type="nucleotide sequence ID" value="NZ_BAAAKV010000008.1"/>
</dbReference>
<evidence type="ECO:0000259" key="3">
    <source>
        <dbReference type="Pfam" id="PF08719"/>
    </source>
</evidence>
<evidence type="ECO:0000256" key="1">
    <source>
        <dbReference type="ARBA" id="ARBA00000022"/>
    </source>
</evidence>
<gene>
    <name evidence="4" type="ORF">GCM10009654_12580</name>
</gene>
<dbReference type="NCBIfam" id="TIGR02464">
    <property type="entry name" value="ribofla_fusion"/>
    <property type="match status" value="1"/>
</dbReference>
<dbReference type="InterPro" id="IPR037238">
    <property type="entry name" value="YbiA-like_sf"/>
</dbReference>
<protein>
    <submittedName>
        <fullName evidence="4">NADAR family protein</fullName>
    </submittedName>
</protein>
<keyword evidence="5" id="KW-1185">Reference proteome</keyword>
<dbReference type="Gene3D" id="1.10.357.40">
    <property type="entry name" value="YbiA-like"/>
    <property type="match status" value="1"/>
</dbReference>
<evidence type="ECO:0000313" key="5">
    <source>
        <dbReference type="Proteomes" id="UP001501371"/>
    </source>
</evidence>
<dbReference type="EMBL" id="BAAAKV010000008">
    <property type="protein sequence ID" value="GAA1158012.1"/>
    <property type="molecule type" value="Genomic_DNA"/>
</dbReference>
<reference evidence="4 5" key="1">
    <citation type="journal article" date="2019" name="Int. J. Syst. Evol. Microbiol.">
        <title>The Global Catalogue of Microorganisms (GCM) 10K type strain sequencing project: providing services to taxonomists for standard genome sequencing and annotation.</title>
        <authorList>
            <consortium name="The Broad Institute Genomics Platform"/>
            <consortium name="The Broad Institute Genome Sequencing Center for Infectious Disease"/>
            <person name="Wu L."/>
            <person name="Ma J."/>
        </authorList>
    </citation>
    <scope>NUCLEOTIDE SEQUENCE [LARGE SCALE GENOMIC DNA]</scope>
    <source>
        <strain evidence="4 5">JCM 12696</strain>
    </source>
</reference>
<dbReference type="CDD" id="cd15457">
    <property type="entry name" value="NADAR"/>
    <property type="match status" value="1"/>
</dbReference>
<evidence type="ECO:0000256" key="2">
    <source>
        <dbReference type="ARBA" id="ARBA00000751"/>
    </source>
</evidence>
<evidence type="ECO:0000313" key="4">
    <source>
        <dbReference type="EMBL" id="GAA1158012.1"/>
    </source>
</evidence>
<comment type="catalytic activity">
    <reaction evidence="1">
        <text>5-amino-6-(5-phospho-D-ribosylamino)uracil + H2O = 5,6-diaminouracil + D-ribose 5-phosphate</text>
        <dbReference type="Rhea" id="RHEA:55020"/>
        <dbReference type="ChEBI" id="CHEBI:15377"/>
        <dbReference type="ChEBI" id="CHEBI:46252"/>
        <dbReference type="ChEBI" id="CHEBI:58453"/>
        <dbReference type="ChEBI" id="CHEBI:78346"/>
    </reaction>
</comment>
<dbReference type="SUPFAM" id="SSF143990">
    <property type="entry name" value="YbiA-like"/>
    <property type="match status" value="1"/>
</dbReference>
<dbReference type="Pfam" id="PF08719">
    <property type="entry name" value="NADAR"/>
    <property type="match status" value="1"/>
</dbReference>